<comment type="similarity">
    <text evidence="4">Belongs to the NAC-alpha family.</text>
</comment>
<accession>A0A0F2LLV0</accession>
<dbReference type="SMART" id="SM01407">
    <property type="entry name" value="NAC"/>
    <property type="match status" value="1"/>
</dbReference>
<dbReference type="CDD" id="cd14359">
    <property type="entry name" value="UBA_AeNAC"/>
    <property type="match status" value="1"/>
</dbReference>
<dbReference type="AlphaFoldDB" id="A0A0F2LLV0"/>
<dbReference type="InterPro" id="IPR038187">
    <property type="entry name" value="NAC_A/B_dom_sf"/>
</dbReference>
<dbReference type="InterPro" id="IPR005231">
    <property type="entry name" value="NAC_arc"/>
</dbReference>
<evidence type="ECO:0000313" key="7">
    <source>
        <dbReference type="EMBL" id="KJR78497.1"/>
    </source>
</evidence>
<dbReference type="NCBIfam" id="TIGR00264">
    <property type="entry name" value="archaeal-type nascent polypeptide-associated complex protein"/>
    <property type="match status" value="1"/>
</dbReference>
<evidence type="ECO:0000259" key="6">
    <source>
        <dbReference type="PROSITE" id="PS51151"/>
    </source>
</evidence>
<dbReference type="SUPFAM" id="SSF46934">
    <property type="entry name" value="UBA-like"/>
    <property type="match status" value="1"/>
</dbReference>
<dbReference type="InterPro" id="IPR002715">
    <property type="entry name" value="Nas_poly-pep-assoc_cplx_dom"/>
</dbReference>
<name>A0A0F2LLV0_9CREN</name>
<dbReference type="InterPro" id="IPR044034">
    <property type="entry name" value="NAC-like_UBA"/>
</dbReference>
<dbReference type="GO" id="GO:0015031">
    <property type="term" value="P:protein transport"/>
    <property type="evidence" value="ECO:0007669"/>
    <property type="project" value="UniProtKB-UniRule"/>
</dbReference>
<feature type="domain" description="NAC-A/B" evidence="6">
    <location>
        <begin position="2"/>
        <end position="70"/>
    </location>
</feature>
<organism evidence="7">
    <name type="scientific">Candidatus Aramenus sulfurataquae</name>
    <dbReference type="NCBI Taxonomy" id="1326980"/>
    <lineage>
        <taxon>Archaea</taxon>
        <taxon>Thermoproteota</taxon>
        <taxon>Thermoprotei</taxon>
        <taxon>Sulfolobales</taxon>
        <taxon>Sulfolobaceae</taxon>
        <taxon>Candidatus Aramenus</taxon>
    </lineage>
</organism>
<dbReference type="HAMAP" id="MF_00814">
    <property type="entry name" value="NAC_arch"/>
    <property type="match status" value="1"/>
</dbReference>
<evidence type="ECO:0000256" key="2">
    <source>
        <dbReference type="ARBA" id="ARBA00022884"/>
    </source>
</evidence>
<evidence type="ECO:0000313" key="8">
    <source>
        <dbReference type="EMBL" id="MCL7344853.1"/>
    </source>
</evidence>
<sequence>MKIKPKDLKNLERLGIKAENIDAVRVTIETRDGKRIVIEEPTVTKTVAMGQEAIVVMGGKAREEEVKERESGPEIKEEDVKFVAEQTGKSLEEARRALIEANGDIAQAIMNLTKEQSS</sequence>
<comment type="caution">
    <text evidence="7">The sequence shown here is derived from an EMBL/GenBank/DDBJ whole genome shotgun (WGS) entry which is preliminary data.</text>
</comment>
<protein>
    <recommendedName>
        <fullName evidence="4 5">Nascent polypeptide-associated complex protein</fullName>
    </recommendedName>
</protein>
<proteinExistence type="inferred from homology"/>
<dbReference type="Gene3D" id="2.20.70.30">
    <property type="entry name" value="Nascent polypeptide-associated complex domain"/>
    <property type="match status" value="1"/>
</dbReference>
<dbReference type="EMBL" id="JZWS01000094">
    <property type="protein sequence ID" value="KJR78497.1"/>
    <property type="molecule type" value="Genomic_DNA"/>
</dbReference>
<dbReference type="PROSITE" id="PS51151">
    <property type="entry name" value="NAC_AB"/>
    <property type="match status" value="1"/>
</dbReference>
<keyword evidence="3 4" id="KW-0653">Protein transport</keyword>
<comment type="subunit">
    <text evidence="4">Homodimer. Interacts with the ribosome. Binds ribosomal RNA.</text>
</comment>
<keyword evidence="2 4" id="KW-0694">RNA-binding</keyword>
<reference evidence="7" key="1">
    <citation type="submission" date="2015-03" db="EMBL/GenBank/DDBJ databases">
        <title>Metagenome Sequencing of an Archaeal-Dominated Microbial Community from a Hot Spring at the Los Azufres Geothermal Field, Mexico.</title>
        <authorList>
            <person name="Servin-Garciduenas L.E."/>
            <person name="Martinez-Romero E."/>
        </authorList>
    </citation>
    <scope>NUCLEOTIDE SEQUENCE [LARGE SCALE GENOMIC DNA]</scope>
    <source>
        <strain evidence="7">AZ1-454</strain>
    </source>
</reference>
<comment type="function">
    <text evidence="4">Contacts the emerging nascent chain on the ribosome.</text>
</comment>
<dbReference type="InterPro" id="IPR009060">
    <property type="entry name" value="UBA-like_sf"/>
</dbReference>
<dbReference type="EMBL" id="JZWS02000054">
    <property type="protein sequence ID" value="MCL7344853.1"/>
    <property type="molecule type" value="Genomic_DNA"/>
</dbReference>
<keyword evidence="1 4" id="KW-0813">Transport</keyword>
<reference evidence="8" key="2">
    <citation type="submission" date="2022-05" db="EMBL/GenBank/DDBJ databases">
        <title>Metagenome Sequencing of an Archaeal-Dominated Microbial Community from a Hot Spring at the Los Azufres Geothermal Field, Mexico.</title>
        <authorList>
            <person name="Marin-Paredes R."/>
            <person name="Martinez-Romero E."/>
            <person name="Servin-Garciduenas L.E."/>
        </authorList>
    </citation>
    <scope>NUCLEOTIDE SEQUENCE</scope>
    <source>
        <strain evidence="8">AZ1-454</strain>
    </source>
</reference>
<evidence type="ECO:0000256" key="5">
    <source>
        <dbReference type="NCBIfam" id="TIGR00264"/>
    </source>
</evidence>
<evidence type="ECO:0000256" key="4">
    <source>
        <dbReference type="HAMAP-Rule" id="MF_00814"/>
    </source>
</evidence>
<evidence type="ECO:0000256" key="3">
    <source>
        <dbReference type="ARBA" id="ARBA00022927"/>
    </source>
</evidence>
<dbReference type="Pfam" id="PF19026">
    <property type="entry name" value="UBA_HYPK"/>
    <property type="match status" value="1"/>
</dbReference>
<dbReference type="Gene3D" id="1.10.8.10">
    <property type="entry name" value="DNA helicase RuvA subunit, C-terminal domain"/>
    <property type="match status" value="1"/>
</dbReference>
<dbReference type="GO" id="GO:0003723">
    <property type="term" value="F:RNA binding"/>
    <property type="evidence" value="ECO:0007669"/>
    <property type="project" value="UniProtKB-UniRule"/>
</dbReference>
<dbReference type="Pfam" id="PF01849">
    <property type="entry name" value="NAC"/>
    <property type="match status" value="1"/>
</dbReference>
<gene>
    <name evidence="4" type="primary">nac</name>
    <name evidence="8" type="ORF">TQ35_009815</name>
    <name evidence="7" type="ORF">TQ35_06980</name>
</gene>
<evidence type="ECO:0000256" key="1">
    <source>
        <dbReference type="ARBA" id="ARBA00022448"/>
    </source>
</evidence>